<evidence type="ECO:0008006" key="3">
    <source>
        <dbReference type="Google" id="ProtNLM"/>
    </source>
</evidence>
<evidence type="ECO:0000313" key="1">
    <source>
        <dbReference type="EMBL" id="MCM2387511.1"/>
    </source>
</evidence>
<protein>
    <recommendedName>
        <fullName evidence="3">GNAT family N-acetyltransferase</fullName>
    </recommendedName>
</protein>
<organism evidence="1 2">
    <name type="scientific">Streptomyces albipurpureus</name>
    <dbReference type="NCBI Taxonomy" id="2897419"/>
    <lineage>
        <taxon>Bacteria</taxon>
        <taxon>Bacillati</taxon>
        <taxon>Actinomycetota</taxon>
        <taxon>Actinomycetes</taxon>
        <taxon>Kitasatosporales</taxon>
        <taxon>Streptomycetaceae</taxon>
        <taxon>Streptomyces</taxon>
    </lineage>
</organism>
<sequence>MTAPDARAPAAQATLTGDWLDTFLDGRLLTAVRPVDGPRPSWFVDGDSDTWEDDLFTGLPV</sequence>
<reference evidence="1" key="1">
    <citation type="submission" date="2022-06" db="EMBL/GenBank/DDBJ databases">
        <title>Genome public.</title>
        <authorList>
            <person name="Sun Q."/>
        </authorList>
    </citation>
    <scope>NUCLEOTIDE SEQUENCE</scope>
    <source>
        <strain evidence="1">CWNU-1</strain>
    </source>
</reference>
<dbReference type="RefSeq" id="WP_250917872.1">
    <property type="nucleotide sequence ID" value="NZ_JAMQAW010000003.1"/>
</dbReference>
<dbReference type="Proteomes" id="UP001431429">
    <property type="component" value="Unassembled WGS sequence"/>
</dbReference>
<comment type="caution">
    <text evidence="1">The sequence shown here is derived from an EMBL/GenBank/DDBJ whole genome shotgun (WGS) entry which is preliminary data.</text>
</comment>
<proteinExistence type="predicted"/>
<dbReference type="EMBL" id="JAMQAW010000003">
    <property type="protein sequence ID" value="MCM2387511.1"/>
    <property type="molecule type" value="Genomic_DNA"/>
</dbReference>
<accession>A0ABT0UGT2</accession>
<keyword evidence="2" id="KW-1185">Reference proteome</keyword>
<evidence type="ECO:0000313" key="2">
    <source>
        <dbReference type="Proteomes" id="UP001431429"/>
    </source>
</evidence>
<gene>
    <name evidence="1" type="ORF">NBG84_04165</name>
</gene>
<name>A0ABT0UGT2_9ACTN</name>